<protein>
    <recommendedName>
        <fullName evidence="7">DNA-directed RNA polymerase III subunit</fullName>
    </recommendedName>
</protein>
<dbReference type="Proteomes" id="UP000092666">
    <property type="component" value="Unassembled WGS sequence"/>
</dbReference>
<feature type="region of interest" description="Disordered" evidence="4">
    <location>
        <begin position="1"/>
        <end position="36"/>
    </location>
</feature>
<dbReference type="STRING" id="1296120.A0A1B9GRR8"/>
<dbReference type="InterPro" id="IPR024661">
    <property type="entry name" value="RNA_pol_III_Rpc31"/>
</dbReference>
<evidence type="ECO:0000256" key="3">
    <source>
        <dbReference type="ARBA" id="ARBA00023242"/>
    </source>
</evidence>
<feature type="region of interest" description="Disordered" evidence="4">
    <location>
        <begin position="177"/>
        <end position="259"/>
    </location>
</feature>
<keyword evidence="6" id="KW-1185">Reference proteome</keyword>
<dbReference type="OrthoDB" id="2564629at2759"/>
<keyword evidence="3" id="KW-0539">Nucleus</keyword>
<evidence type="ECO:0008006" key="7">
    <source>
        <dbReference type="Google" id="ProtNLM"/>
    </source>
</evidence>
<feature type="compositionally biased region" description="Acidic residues" evidence="4">
    <location>
        <begin position="239"/>
        <end position="259"/>
    </location>
</feature>
<evidence type="ECO:0000256" key="4">
    <source>
        <dbReference type="SAM" id="MobiDB-lite"/>
    </source>
</evidence>
<evidence type="ECO:0000256" key="1">
    <source>
        <dbReference type="ARBA" id="ARBA00004123"/>
    </source>
</evidence>
<reference evidence="6" key="2">
    <citation type="submission" date="2013-12" db="EMBL/GenBank/DDBJ databases">
        <title>Evolution of pathogenesis and genome organization in the Tremellales.</title>
        <authorList>
            <person name="Cuomo C."/>
            <person name="Litvintseva A."/>
            <person name="Heitman J."/>
            <person name="Chen Y."/>
            <person name="Sun S."/>
            <person name="Springer D."/>
            <person name="Dromer F."/>
            <person name="Young S."/>
            <person name="Zeng Q."/>
            <person name="Chapman S."/>
            <person name="Gujja S."/>
            <person name="Saif S."/>
            <person name="Birren B."/>
        </authorList>
    </citation>
    <scope>NUCLEOTIDE SEQUENCE [LARGE SCALE GENOMIC DNA]</scope>
    <source>
        <strain evidence="6">BCC8398</strain>
    </source>
</reference>
<name>A0A1B9GRR8_9TREE</name>
<reference evidence="5 6" key="1">
    <citation type="submission" date="2013-07" db="EMBL/GenBank/DDBJ databases">
        <title>The Genome Sequence of Cryptococcus heveanensis BCC8398.</title>
        <authorList>
            <consortium name="The Broad Institute Genome Sequencing Platform"/>
            <person name="Cuomo C."/>
            <person name="Litvintseva A."/>
            <person name="Chen Y."/>
            <person name="Heitman J."/>
            <person name="Sun S."/>
            <person name="Springer D."/>
            <person name="Dromer F."/>
            <person name="Young S.K."/>
            <person name="Zeng Q."/>
            <person name="Gargeya S."/>
            <person name="Fitzgerald M."/>
            <person name="Abouelleil A."/>
            <person name="Alvarado L."/>
            <person name="Berlin A.M."/>
            <person name="Chapman S.B."/>
            <person name="Dewar J."/>
            <person name="Goldberg J."/>
            <person name="Griggs A."/>
            <person name="Gujja S."/>
            <person name="Hansen M."/>
            <person name="Howarth C."/>
            <person name="Imamovic A."/>
            <person name="Larimer J."/>
            <person name="McCowan C."/>
            <person name="Murphy C."/>
            <person name="Pearson M."/>
            <person name="Priest M."/>
            <person name="Roberts A."/>
            <person name="Saif S."/>
            <person name="Shea T."/>
            <person name="Sykes S."/>
            <person name="Wortman J."/>
            <person name="Nusbaum C."/>
            <person name="Birren B."/>
        </authorList>
    </citation>
    <scope>NUCLEOTIDE SEQUENCE [LARGE SCALE GENOMIC DNA]</scope>
    <source>
        <strain evidence="5 6">BCC8398</strain>
    </source>
</reference>
<feature type="compositionally biased region" description="Gly residues" evidence="4">
    <location>
        <begin position="1"/>
        <end position="26"/>
    </location>
</feature>
<evidence type="ECO:0000313" key="5">
    <source>
        <dbReference type="EMBL" id="OCF33716.1"/>
    </source>
</evidence>
<comment type="similarity">
    <text evidence="2">Belongs to the eukaryotic RPC7 RNA polymerase subunit family.</text>
</comment>
<organism evidence="5 6">
    <name type="scientific">Kwoniella heveanensis BCC8398</name>
    <dbReference type="NCBI Taxonomy" id="1296120"/>
    <lineage>
        <taxon>Eukaryota</taxon>
        <taxon>Fungi</taxon>
        <taxon>Dikarya</taxon>
        <taxon>Basidiomycota</taxon>
        <taxon>Agaricomycotina</taxon>
        <taxon>Tremellomycetes</taxon>
        <taxon>Tremellales</taxon>
        <taxon>Cryptococcaceae</taxon>
        <taxon>Kwoniella</taxon>
    </lineage>
</organism>
<sequence length="259" mass="27457">MSRGGSRGRGGRGGGGDRGMPPGGFGSLSRQEWTEAMQKMKTLPKYSGMLYPPLDNASTSYLAAPNEHESLIMSHSISLNSSLSTGKGAPTTASSSSSSAAAGGQIGENGQAAVPAGGLPPWRISGERKVVGIEIESYSDRFNPPSLSSGPSKLDSKLLKLDPGMFPPSLWVEYFEGNAKEKAKARPKKRRKLDDMDKDDNDAEEDEGTPPPSSDEDFDFDEDEEDDHGDYDANYFDNGEGDDDSGGDEDEGGGGGYDD</sequence>
<proteinExistence type="inferred from homology"/>
<feature type="region of interest" description="Disordered" evidence="4">
    <location>
        <begin position="137"/>
        <end position="161"/>
    </location>
</feature>
<gene>
    <name evidence="5" type="ORF">I316_04428</name>
</gene>
<dbReference type="AlphaFoldDB" id="A0A1B9GRR8"/>
<evidence type="ECO:0000313" key="6">
    <source>
        <dbReference type="Proteomes" id="UP000092666"/>
    </source>
</evidence>
<evidence type="ECO:0000256" key="2">
    <source>
        <dbReference type="ARBA" id="ARBA00008352"/>
    </source>
</evidence>
<accession>A0A1B9GRR8</accession>
<dbReference type="EMBL" id="KI669503">
    <property type="protein sequence ID" value="OCF33716.1"/>
    <property type="molecule type" value="Genomic_DNA"/>
</dbReference>
<feature type="region of interest" description="Disordered" evidence="4">
    <location>
        <begin position="80"/>
        <end position="123"/>
    </location>
</feature>
<dbReference type="Pfam" id="PF11705">
    <property type="entry name" value="RNA_pol_3_Rpc31"/>
    <property type="match status" value="1"/>
</dbReference>
<feature type="compositionally biased region" description="Acidic residues" evidence="4">
    <location>
        <begin position="196"/>
        <end position="229"/>
    </location>
</feature>
<feature type="compositionally biased region" description="Low complexity" evidence="4">
    <location>
        <begin position="144"/>
        <end position="153"/>
    </location>
</feature>
<comment type="subcellular location">
    <subcellularLocation>
        <location evidence="1">Nucleus</location>
    </subcellularLocation>
</comment>
<feature type="compositionally biased region" description="Low complexity" evidence="4">
    <location>
        <begin position="80"/>
        <end position="103"/>
    </location>
</feature>